<dbReference type="Pfam" id="PF13692">
    <property type="entry name" value="Glyco_trans_1_4"/>
    <property type="match status" value="1"/>
</dbReference>
<dbReference type="EMBL" id="MWDB01000071">
    <property type="protein sequence ID" value="OQB39838.1"/>
    <property type="molecule type" value="Genomic_DNA"/>
</dbReference>
<proteinExistence type="predicted"/>
<dbReference type="Gene3D" id="3.40.50.2000">
    <property type="entry name" value="Glycogen Phosphorylase B"/>
    <property type="match status" value="1"/>
</dbReference>
<keyword evidence="1" id="KW-0808">Transferase</keyword>
<protein>
    <submittedName>
        <fullName evidence="1">Putative glycosyl transferase</fullName>
    </submittedName>
</protein>
<dbReference type="SUPFAM" id="SSF53756">
    <property type="entry name" value="UDP-Glycosyltransferase/glycogen phosphorylase"/>
    <property type="match status" value="1"/>
</dbReference>
<dbReference type="GO" id="GO:0016740">
    <property type="term" value="F:transferase activity"/>
    <property type="evidence" value="ECO:0007669"/>
    <property type="project" value="UniProtKB-KW"/>
</dbReference>
<name>A0A1V5ZI71_9BACT</name>
<reference evidence="1" key="1">
    <citation type="submission" date="2017-02" db="EMBL/GenBank/DDBJ databases">
        <title>Delving into the versatile metabolic prowess of the omnipresent phylum Bacteroidetes.</title>
        <authorList>
            <person name="Nobu M.K."/>
            <person name="Mei R."/>
            <person name="Narihiro T."/>
            <person name="Kuroda K."/>
            <person name="Liu W.-T."/>
        </authorList>
    </citation>
    <scope>NUCLEOTIDE SEQUENCE</scope>
    <source>
        <strain evidence="1">ADurb.Bin160</strain>
    </source>
</reference>
<gene>
    <name evidence="1" type="ORF">BWY04_01509</name>
</gene>
<comment type="caution">
    <text evidence="1">The sequence shown here is derived from an EMBL/GenBank/DDBJ whole genome shotgun (WGS) entry which is preliminary data.</text>
</comment>
<accession>A0A1V5ZI71</accession>
<dbReference type="Proteomes" id="UP000485621">
    <property type="component" value="Unassembled WGS sequence"/>
</dbReference>
<sequence>MGFQKTVPNSKLHILGRLHENVPIKHPNIIYYGMVDFKKMSEIYRTGDMFIHLAKNDACPKTVSEALGVGMPVITTEACGGATEMASMTDGCVICKGDKITIEPDYVYRDEWNILTDVLKKRILKGMIQIANDKRRVILPEELYIETTAKKYLQVMENCIR</sequence>
<organism evidence="1">
    <name type="scientific">candidate division CPR1 bacterium ADurb.Bin160</name>
    <dbReference type="NCBI Taxonomy" id="1852826"/>
    <lineage>
        <taxon>Bacteria</taxon>
        <taxon>candidate division CPR1</taxon>
    </lineage>
</organism>
<dbReference type="AlphaFoldDB" id="A0A1V5ZI71"/>
<evidence type="ECO:0000313" key="1">
    <source>
        <dbReference type="EMBL" id="OQB39838.1"/>
    </source>
</evidence>